<dbReference type="Gene3D" id="1.10.10.60">
    <property type="entry name" value="Homeodomain-like"/>
    <property type="match status" value="1"/>
</dbReference>
<evidence type="ECO:0000256" key="2">
    <source>
        <dbReference type="ARBA" id="ARBA00022840"/>
    </source>
</evidence>
<dbReference type="PROSITE" id="PS00676">
    <property type="entry name" value="SIGMA54_INTERACT_2"/>
    <property type="match status" value="1"/>
</dbReference>
<dbReference type="PANTHER" id="PTHR32071">
    <property type="entry name" value="TRANSCRIPTIONAL REGULATORY PROTEIN"/>
    <property type="match status" value="1"/>
</dbReference>
<dbReference type="GO" id="GO:0005524">
    <property type="term" value="F:ATP binding"/>
    <property type="evidence" value="ECO:0007669"/>
    <property type="project" value="UniProtKB-KW"/>
</dbReference>
<dbReference type="InterPro" id="IPR009057">
    <property type="entry name" value="Homeodomain-like_sf"/>
</dbReference>
<dbReference type="SUPFAM" id="SSF46689">
    <property type="entry name" value="Homeodomain-like"/>
    <property type="match status" value="1"/>
</dbReference>
<keyword evidence="2" id="KW-0067">ATP-binding</keyword>
<dbReference type="Pfam" id="PF02954">
    <property type="entry name" value="HTH_8"/>
    <property type="match status" value="1"/>
</dbReference>
<dbReference type="InterPro" id="IPR025944">
    <property type="entry name" value="Sigma_54_int_dom_CS"/>
</dbReference>
<evidence type="ECO:0000313" key="7">
    <source>
        <dbReference type="EMBL" id="CBI05497.1"/>
    </source>
</evidence>
<dbReference type="InterPro" id="IPR025943">
    <property type="entry name" value="Sigma_54_int_dom_ATP-bd_2"/>
</dbReference>
<dbReference type="InterPro" id="IPR002197">
    <property type="entry name" value="HTH_Fis"/>
</dbReference>
<dbReference type="PROSITE" id="PS00688">
    <property type="entry name" value="SIGMA54_INTERACT_3"/>
    <property type="match status" value="1"/>
</dbReference>
<dbReference type="PROSITE" id="PS50045">
    <property type="entry name" value="SIGMA54_INTERACT_4"/>
    <property type="match status" value="1"/>
</dbReference>
<evidence type="ECO:0000256" key="1">
    <source>
        <dbReference type="ARBA" id="ARBA00022741"/>
    </source>
</evidence>
<gene>
    <name evidence="7" type="ORF">CARN5_0980</name>
</gene>
<keyword evidence="3" id="KW-0805">Transcription regulation</keyword>
<dbReference type="InterPro" id="IPR002078">
    <property type="entry name" value="Sigma_54_int"/>
</dbReference>
<dbReference type="SMART" id="SM00382">
    <property type="entry name" value="AAA"/>
    <property type="match status" value="1"/>
</dbReference>
<reference evidence="7" key="1">
    <citation type="submission" date="2009-10" db="EMBL/GenBank/DDBJ databases">
        <title>Diversity of trophic interactions inside an arsenic-rich microbial ecosystem.</title>
        <authorList>
            <person name="Bertin P.N."/>
            <person name="Heinrich-Salmeron A."/>
            <person name="Pelletier E."/>
            <person name="Goulhen-Chollet F."/>
            <person name="Arsene-Ploetze F."/>
            <person name="Gallien S."/>
            <person name="Calteau A."/>
            <person name="Vallenet D."/>
            <person name="Casiot C."/>
            <person name="Chane-Woon-Ming B."/>
            <person name="Giloteaux L."/>
            <person name="Barakat M."/>
            <person name="Bonnefoy V."/>
            <person name="Bruneel O."/>
            <person name="Chandler M."/>
            <person name="Cleiss J."/>
            <person name="Duran R."/>
            <person name="Elbaz-Poulichet F."/>
            <person name="Fonknechten N."/>
            <person name="Lauga B."/>
            <person name="Mornico D."/>
            <person name="Ortet P."/>
            <person name="Schaeffer C."/>
            <person name="Siguier P."/>
            <person name="Alexander Thil Smith A."/>
            <person name="Van Dorsselaer A."/>
            <person name="Weissenbach J."/>
            <person name="Medigue C."/>
            <person name="Le Paslier D."/>
        </authorList>
    </citation>
    <scope>NUCLEOTIDE SEQUENCE</scope>
</reference>
<dbReference type="EMBL" id="CABP01000120">
    <property type="protein sequence ID" value="CBI05497.1"/>
    <property type="molecule type" value="Genomic_DNA"/>
</dbReference>
<feature type="domain" description="Sigma-54 factor interaction" evidence="6">
    <location>
        <begin position="148"/>
        <end position="382"/>
    </location>
</feature>
<dbReference type="GO" id="GO:0006355">
    <property type="term" value="P:regulation of DNA-templated transcription"/>
    <property type="evidence" value="ECO:0007669"/>
    <property type="project" value="InterPro"/>
</dbReference>
<evidence type="ECO:0000256" key="4">
    <source>
        <dbReference type="ARBA" id="ARBA00023125"/>
    </source>
</evidence>
<dbReference type="AlphaFoldDB" id="E6QE87"/>
<dbReference type="PRINTS" id="PR01590">
    <property type="entry name" value="HTHFIS"/>
</dbReference>
<evidence type="ECO:0000256" key="5">
    <source>
        <dbReference type="ARBA" id="ARBA00023163"/>
    </source>
</evidence>
<proteinExistence type="predicted"/>
<dbReference type="InterPro" id="IPR003593">
    <property type="entry name" value="AAA+_ATPase"/>
</dbReference>
<dbReference type="InterPro" id="IPR027417">
    <property type="entry name" value="P-loop_NTPase"/>
</dbReference>
<dbReference type="Pfam" id="PF00158">
    <property type="entry name" value="Sigma54_activat"/>
    <property type="match status" value="1"/>
</dbReference>
<keyword evidence="4" id="KW-0238">DNA-binding</keyword>
<organism evidence="7">
    <name type="scientific">mine drainage metagenome</name>
    <dbReference type="NCBI Taxonomy" id="410659"/>
    <lineage>
        <taxon>unclassified sequences</taxon>
        <taxon>metagenomes</taxon>
        <taxon>ecological metagenomes</taxon>
    </lineage>
</organism>
<dbReference type="CDD" id="cd00009">
    <property type="entry name" value="AAA"/>
    <property type="match status" value="1"/>
</dbReference>
<accession>E6QE87</accession>
<evidence type="ECO:0000259" key="6">
    <source>
        <dbReference type="PROSITE" id="PS50045"/>
    </source>
</evidence>
<protein>
    <submittedName>
        <fullName evidence="7">Putative sigma-54 related transcriptional regulatory protein</fullName>
    </submittedName>
</protein>
<keyword evidence="5" id="KW-0804">Transcription</keyword>
<keyword evidence="1" id="KW-0547">Nucleotide-binding</keyword>
<name>E6QE87_9ZZZZ</name>
<sequence length="463" mass="52271">MMNMIRVLVWEGQHDFAKRLERCLSQHADAEVIRYDDEVDHPSSMEAMDVDIVFISTTALRRYEKNHLAWKRIEGVPVIWVGSGEQSIYATTPLSERVVLPAYFNCASLSAVLKHTLHTVTQGATDRQLPADDAIPLTELPMAKDGDFVYQSPCMHRLVGNARLYGALSVNVLIRGASGTGKEYVARLVADSHPEYRSGPFVPVNCAAIPDALFESLFFGHVRGAFTGAVRDHPGFLREANNGTLYLDEIGDLPFYQQVKLLRALEDGVIHPVGSNETMRINFRLVTATNRPLINMIREGTFRLDLYHRISVVELYIPTLQERGGDEKWLLFAHAFRLALEKFSGDDIAFPELPNWLKDWVYTSQFPGNVRELFNRAARIAAFYLGHGALEQAECMHLLRAGEIDCETTGVCTPPDFSTRAEERSQVLDALEKNQWRRLETAEALGWSRKTLWLKMKKYGLSG</sequence>
<dbReference type="FunFam" id="3.40.50.300:FF:000006">
    <property type="entry name" value="DNA-binding transcriptional regulator NtrC"/>
    <property type="match status" value="1"/>
</dbReference>
<comment type="caution">
    <text evidence="7">The sequence shown here is derived from an EMBL/GenBank/DDBJ whole genome shotgun (WGS) entry which is preliminary data.</text>
</comment>
<evidence type="ECO:0000256" key="3">
    <source>
        <dbReference type="ARBA" id="ARBA00023015"/>
    </source>
</evidence>
<dbReference type="SUPFAM" id="SSF52540">
    <property type="entry name" value="P-loop containing nucleoside triphosphate hydrolases"/>
    <property type="match status" value="1"/>
</dbReference>
<dbReference type="GO" id="GO:0043565">
    <property type="term" value="F:sequence-specific DNA binding"/>
    <property type="evidence" value="ECO:0007669"/>
    <property type="project" value="InterPro"/>
</dbReference>
<dbReference type="Gene3D" id="3.40.50.300">
    <property type="entry name" value="P-loop containing nucleotide triphosphate hydrolases"/>
    <property type="match status" value="1"/>
</dbReference>